<proteinExistence type="predicted"/>
<dbReference type="AlphaFoldDB" id="A0A484H6H7"/>
<sequence>MSWSTSKLFALIRNVIIELIGVAHHVWMIANLQARDAFNRTSFRDMRSFSVHRRAVRQETEHG</sequence>
<accession>A0A484H6H7</accession>
<gene>
    <name evidence="1" type="ORF">RIEGSTA812A_PEG_428</name>
</gene>
<organism evidence="1">
    <name type="scientific">invertebrate metagenome</name>
    <dbReference type="NCBI Taxonomy" id="1711999"/>
    <lineage>
        <taxon>unclassified sequences</taxon>
        <taxon>metagenomes</taxon>
        <taxon>organismal metagenomes</taxon>
    </lineage>
</organism>
<evidence type="ECO:0000313" key="1">
    <source>
        <dbReference type="EMBL" id="VBB68955.1"/>
    </source>
</evidence>
<dbReference type="EMBL" id="LR026963">
    <property type="protein sequence ID" value="VBB68955.1"/>
    <property type="molecule type" value="Genomic_DNA"/>
</dbReference>
<protein>
    <submittedName>
        <fullName evidence="1">Uncharacterized protein</fullName>
    </submittedName>
</protein>
<name>A0A484H6H7_9ZZZZ</name>
<reference evidence="1" key="1">
    <citation type="submission" date="2018-10" db="EMBL/GenBank/DDBJ databases">
        <authorList>
            <person name="Gruber-Vodicka H."/>
            <person name="Jaeckle O."/>
        </authorList>
    </citation>
    <scope>NUCLEOTIDE SEQUENCE</scope>
</reference>